<evidence type="ECO:0000313" key="1">
    <source>
        <dbReference type="EMBL" id="DAA04438.1"/>
    </source>
</evidence>
<sequence>MAMSFRAQASMQLEPVWMSWTIQLGSTVSLRAKYEYKWERNQEAVNLALIVAPVESGRQDTPSTVLIAANASRYSEAHAQLPQPPAPPFGPYVMWQLCVFFQCTLGYAYGSDEMSQLANSRKLAPQPEN</sequence>
<dbReference type="AlphaFoldDB" id="Q6IIY3"/>
<dbReference type="EMBL" id="BK002933">
    <property type="protein sequence ID" value="DAA04438.1"/>
    <property type="molecule type" value="Genomic_DNA"/>
</dbReference>
<accession>Q6IIY3</accession>
<protein>
    <submittedName>
        <fullName evidence="1">HDC16561</fullName>
    </submittedName>
</protein>
<organism evidence="1">
    <name type="scientific">Drosophila melanogaster</name>
    <name type="common">Fruit fly</name>
    <dbReference type="NCBI Taxonomy" id="7227"/>
    <lineage>
        <taxon>Eukaryota</taxon>
        <taxon>Metazoa</taxon>
        <taxon>Ecdysozoa</taxon>
        <taxon>Arthropoda</taxon>
        <taxon>Hexapoda</taxon>
        <taxon>Insecta</taxon>
        <taxon>Pterygota</taxon>
        <taxon>Neoptera</taxon>
        <taxon>Endopterygota</taxon>
        <taxon>Diptera</taxon>
        <taxon>Brachycera</taxon>
        <taxon>Muscomorpha</taxon>
        <taxon>Ephydroidea</taxon>
        <taxon>Drosophilidae</taxon>
        <taxon>Drosophila</taxon>
        <taxon>Sophophora</taxon>
    </lineage>
</organism>
<reference evidence="1" key="1">
    <citation type="journal article" date="2003" name="Genome Biol.">
        <title>An integrated gene annotation and transcriptional profiling approach towards the full gene content of the Drosophila genome.</title>
        <authorList>
            <person name="Hild M."/>
            <person name="Beckmann B."/>
            <person name="Haas S.A."/>
            <person name="Koch B."/>
            <person name="Solovyev V."/>
            <person name="Busold C."/>
            <person name="Fellenberg K."/>
            <person name="Boutros M."/>
            <person name="Vingron M."/>
            <person name="Sauer F."/>
            <person name="Hoheisel J.D."/>
            <person name="Paro R."/>
        </authorList>
    </citation>
    <scope>NUCLEOTIDE SEQUENCE</scope>
</reference>
<gene>
    <name evidence="1" type="ORF">HDC16561</name>
</gene>
<proteinExistence type="predicted"/>
<name>Q6IIY3_DROME</name>